<feature type="signal peptide" evidence="3">
    <location>
        <begin position="1"/>
        <end position="24"/>
    </location>
</feature>
<evidence type="ECO:0000256" key="3">
    <source>
        <dbReference type="SAM" id="SignalP"/>
    </source>
</evidence>
<dbReference type="SUPFAM" id="SSF56935">
    <property type="entry name" value="Porins"/>
    <property type="match status" value="1"/>
</dbReference>
<dbReference type="STRING" id="1006004.GBAG_0266"/>
<evidence type="ECO:0000256" key="2">
    <source>
        <dbReference type="ARBA" id="ARBA00023136"/>
    </source>
</evidence>
<feature type="chain" id="PRO_5001791285" evidence="3">
    <location>
        <begin position="25"/>
        <end position="383"/>
    </location>
</feature>
<keyword evidence="6" id="KW-1185">Reference proteome</keyword>
<evidence type="ECO:0000313" key="5">
    <source>
        <dbReference type="EMBL" id="KFC84419.1"/>
    </source>
</evidence>
<reference evidence="5 6" key="1">
    <citation type="submission" date="2014-05" db="EMBL/GenBank/DDBJ databases">
        <title>ATOL: Assembling a taxonomically balanced genome-scale reconstruction of the evolutionary history of the Enterobacteriaceae.</title>
        <authorList>
            <person name="Plunkett G.III."/>
            <person name="Neeno-Eckwall E.C."/>
            <person name="Glasner J.D."/>
            <person name="Perna N.T."/>
        </authorList>
    </citation>
    <scope>NUCLEOTIDE SEQUENCE [LARGE SCALE GENOMIC DNA]</scope>
    <source>
        <strain evidence="5 6">ATCC 33320</strain>
    </source>
</reference>
<evidence type="ECO:0000256" key="1">
    <source>
        <dbReference type="ARBA" id="ARBA00004370"/>
    </source>
</evidence>
<evidence type="ECO:0000313" key="6">
    <source>
        <dbReference type="Proteomes" id="UP000028653"/>
    </source>
</evidence>
<dbReference type="eggNOG" id="COG4775">
    <property type="taxonomic scope" value="Bacteria"/>
</dbReference>
<proteinExistence type="predicted"/>
<organism evidence="5 6">
    <name type="scientific">Buttiauxella agrestis ATCC 33320</name>
    <dbReference type="NCBI Taxonomy" id="1006004"/>
    <lineage>
        <taxon>Bacteria</taxon>
        <taxon>Pseudomonadati</taxon>
        <taxon>Pseudomonadota</taxon>
        <taxon>Gammaproteobacteria</taxon>
        <taxon>Enterobacterales</taxon>
        <taxon>Enterobacteriaceae</taxon>
        <taxon>Buttiauxella</taxon>
    </lineage>
</organism>
<accession>A0A085GL24</accession>
<protein>
    <submittedName>
        <fullName evidence="5">Outer membrane protein</fullName>
    </submittedName>
</protein>
<dbReference type="InterPro" id="IPR000184">
    <property type="entry name" value="Bac_surfAg_D15"/>
</dbReference>
<evidence type="ECO:0000259" key="4">
    <source>
        <dbReference type="Pfam" id="PF01103"/>
    </source>
</evidence>
<keyword evidence="2" id="KW-0472">Membrane</keyword>
<keyword evidence="3" id="KW-0732">Signal</keyword>
<dbReference type="Proteomes" id="UP000028653">
    <property type="component" value="Unassembled WGS sequence"/>
</dbReference>
<dbReference type="Gene3D" id="2.40.160.50">
    <property type="entry name" value="membrane protein fhac: a member of the omp85/tpsb transporter family"/>
    <property type="match status" value="1"/>
</dbReference>
<name>A0A085GL24_9ENTR</name>
<dbReference type="RefSeq" id="WP_034492688.1">
    <property type="nucleotide sequence ID" value="NZ_JMPI01000007.1"/>
</dbReference>
<comment type="caution">
    <text evidence="5">The sequence shown here is derived from an EMBL/GenBank/DDBJ whole genome shotgun (WGS) entry which is preliminary data.</text>
</comment>
<comment type="subcellular location">
    <subcellularLocation>
        <location evidence="1">Membrane</location>
    </subcellularLocation>
</comment>
<dbReference type="AlphaFoldDB" id="A0A085GL24"/>
<dbReference type="EMBL" id="JMPI01000007">
    <property type="protein sequence ID" value="KFC84419.1"/>
    <property type="molecule type" value="Genomic_DNA"/>
</dbReference>
<dbReference type="Pfam" id="PF01103">
    <property type="entry name" value="Omp85"/>
    <property type="match status" value="1"/>
</dbReference>
<gene>
    <name evidence="5" type="ORF">GBAG_0266</name>
</gene>
<sequence>MNNFTRAFAALLCVGLWLPADARASGFIDDSDGMLDMSQYLSENRYGFLPIPVVITEPAIGYGGGLFGLFLHDTADSEASKSRTDGRKIPPAMSAFGGGATQNGTGFVGGGHRHTWNNDGIRYLVALGYADINLDIYSGDIAGFDRGKGVSTQTKGYGGIQKLLFRVADSPFFVGASQFYANMEISADNTFINRGLQRVLGEKSSTSGVGLLAEYDTTDNFFYPRNGLSVTGEYQFYTNFLGGDYRYDTLTLDGKYFQPLSTDFTLALAANYQSLSRHDKHLPPMARPYINLRGISRYRYQGDYVSTVQAQLEWQMTPRWVLQGFVGAGSASKEADELYEQTEVAYGGGFRYLIARQFGLHTGIDVAFSDNEQAVYFNVGAGL</sequence>
<feature type="domain" description="Bacterial surface antigen (D15)" evidence="4">
    <location>
        <begin position="200"/>
        <end position="285"/>
    </location>
</feature>
<dbReference type="GO" id="GO:0019867">
    <property type="term" value="C:outer membrane"/>
    <property type="evidence" value="ECO:0007669"/>
    <property type="project" value="InterPro"/>
</dbReference>